<dbReference type="GO" id="GO:0016020">
    <property type="term" value="C:membrane"/>
    <property type="evidence" value="ECO:0007669"/>
    <property type="project" value="UniProtKB-SubCell"/>
</dbReference>
<keyword evidence="6" id="KW-0812">Transmembrane</keyword>
<keyword evidence="5 6" id="KW-0472">Membrane</keyword>
<dbReference type="PANTHER" id="PTHR23292">
    <property type="entry name" value="LIPOPOLYSACCHARIDE-INDUCED TUMOR NECROSIS FACTOR-ALPHA FACTOR"/>
    <property type="match status" value="1"/>
</dbReference>
<evidence type="ECO:0000313" key="8">
    <source>
        <dbReference type="EMBL" id="CAI2377903.1"/>
    </source>
</evidence>
<dbReference type="AlphaFoldDB" id="A0AAD2D358"/>
<evidence type="ECO:0000259" key="7">
    <source>
        <dbReference type="PROSITE" id="PS51837"/>
    </source>
</evidence>
<dbReference type="EMBL" id="CAMPGE010019580">
    <property type="protein sequence ID" value="CAI2377903.1"/>
    <property type="molecule type" value="Genomic_DNA"/>
</dbReference>
<reference evidence="8" key="1">
    <citation type="submission" date="2023-07" db="EMBL/GenBank/DDBJ databases">
        <authorList>
            <consortium name="AG Swart"/>
            <person name="Singh M."/>
            <person name="Singh A."/>
            <person name="Seah K."/>
            <person name="Emmerich C."/>
        </authorList>
    </citation>
    <scope>NUCLEOTIDE SEQUENCE</scope>
    <source>
        <strain evidence="8">DP1</strain>
    </source>
</reference>
<keyword evidence="4" id="KW-0862">Zinc</keyword>
<accession>A0AAD2D358</accession>
<dbReference type="GO" id="GO:0008270">
    <property type="term" value="F:zinc ion binding"/>
    <property type="evidence" value="ECO:0007669"/>
    <property type="project" value="TreeGrafter"/>
</dbReference>
<feature type="transmembrane region" description="Helical" evidence="6">
    <location>
        <begin position="51"/>
        <end position="71"/>
    </location>
</feature>
<dbReference type="Proteomes" id="UP001295684">
    <property type="component" value="Unassembled WGS sequence"/>
</dbReference>
<dbReference type="Pfam" id="PF10601">
    <property type="entry name" value="zf-LITAF-like"/>
    <property type="match status" value="1"/>
</dbReference>
<keyword evidence="9" id="KW-1185">Reference proteome</keyword>
<feature type="domain" description="LITAF" evidence="7">
    <location>
        <begin position="11"/>
        <end position="93"/>
    </location>
</feature>
<sequence length="93" mass="10218">MQAPQPGGYIGQQHVQAPNLTGATESVQVVCPHCKAPGMTNTRKEASSTQWILCVICFLICFPCTCSPFYFPNCYKITHTCQFCNNVIGSNKN</sequence>
<evidence type="ECO:0000256" key="2">
    <source>
        <dbReference type="ARBA" id="ARBA00005975"/>
    </source>
</evidence>
<dbReference type="InterPro" id="IPR006629">
    <property type="entry name" value="LITAF"/>
</dbReference>
<comment type="subcellular location">
    <subcellularLocation>
        <location evidence="1">Membrane</location>
        <topology evidence="1">Peripheral membrane protein</topology>
    </subcellularLocation>
</comment>
<dbReference type="InterPro" id="IPR037519">
    <property type="entry name" value="LITAF_fam"/>
</dbReference>
<proteinExistence type="inferred from homology"/>
<protein>
    <recommendedName>
        <fullName evidence="7">LITAF domain-containing protein</fullName>
    </recommendedName>
</protein>
<evidence type="ECO:0000256" key="4">
    <source>
        <dbReference type="ARBA" id="ARBA00022833"/>
    </source>
</evidence>
<gene>
    <name evidence="8" type="ORF">ECRASSUSDP1_LOCUS19294</name>
</gene>
<evidence type="ECO:0000256" key="6">
    <source>
        <dbReference type="SAM" id="Phobius"/>
    </source>
</evidence>
<evidence type="ECO:0000313" key="9">
    <source>
        <dbReference type="Proteomes" id="UP001295684"/>
    </source>
</evidence>
<dbReference type="PANTHER" id="PTHR23292:SF6">
    <property type="entry name" value="FI16602P1-RELATED"/>
    <property type="match status" value="1"/>
</dbReference>
<keyword evidence="3" id="KW-0479">Metal-binding</keyword>
<name>A0AAD2D358_EUPCR</name>
<evidence type="ECO:0000256" key="5">
    <source>
        <dbReference type="ARBA" id="ARBA00023136"/>
    </source>
</evidence>
<comment type="caution">
    <text evidence="8">The sequence shown here is derived from an EMBL/GenBank/DDBJ whole genome shotgun (WGS) entry which is preliminary data.</text>
</comment>
<keyword evidence="6" id="KW-1133">Transmembrane helix</keyword>
<comment type="similarity">
    <text evidence="2">Belongs to the CDIP1/LITAF family.</text>
</comment>
<evidence type="ECO:0000256" key="3">
    <source>
        <dbReference type="ARBA" id="ARBA00022723"/>
    </source>
</evidence>
<evidence type="ECO:0000256" key="1">
    <source>
        <dbReference type="ARBA" id="ARBA00004170"/>
    </source>
</evidence>
<organism evidence="8 9">
    <name type="scientific">Euplotes crassus</name>
    <dbReference type="NCBI Taxonomy" id="5936"/>
    <lineage>
        <taxon>Eukaryota</taxon>
        <taxon>Sar</taxon>
        <taxon>Alveolata</taxon>
        <taxon>Ciliophora</taxon>
        <taxon>Intramacronucleata</taxon>
        <taxon>Spirotrichea</taxon>
        <taxon>Hypotrichia</taxon>
        <taxon>Euplotida</taxon>
        <taxon>Euplotidae</taxon>
        <taxon>Moneuplotes</taxon>
    </lineage>
</organism>
<dbReference type="PROSITE" id="PS51837">
    <property type="entry name" value="LITAF"/>
    <property type="match status" value="1"/>
</dbReference>
<dbReference type="SMART" id="SM00714">
    <property type="entry name" value="LITAF"/>
    <property type="match status" value="1"/>
</dbReference>